<feature type="region of interest" description="Disordered" evidence="9">
    <location>
        <begin position="201"/>
        <end position="236"/>
    </location>
</feature>
<dbReference type="SMART" id="SM00353">
    <property type="entry name" value="HLH"/>
    <property type="match status" value="1"/>
</dbReference>
<dbReference type="Pfam" id="PF00010">
    <property type="entry name" value="HLH"/>
    <property type="match status" value="1"/>
</dbReference>
<evidence type="ECO:0000256" key="6">
    <source>
        <dbReference type="ARBA" id="ARBA00023125"/>
    </source>
</evidence>
<feature type="region of interest" description="Disordered" evidence="9">
    <location>
        <begin position="1"/>
        <end position="60"/>
    </location>
</feature>
<dbReference type="GO" id="GO:0000981">
    <property type="term" value="F:DNA-binding transcription factor activity, RNA polymerase II-specific"/>
    <property type="evidence" value="ECO:0007669"/>
    <property type="project" value="TreeGrafter"/>
</dbReference>
<comment type="subcellular location">
    <subcellularLocation>
        <location evidence="1">Nucleus</location>
    </subcellularLocation>
</comment>
<protein>
    <submittedName>
        <fullName evidence="10">Spermatogenesis-and oogenesis-specific basic helix-loop-helix-containing protein 2</fullName>
    </submittedName>
</protein>
<evidence type="ECO:0000256" key="8">
    <source>
        <dbReference type="ARBA" id="ARBA00023242"/>
    </source>
</evidence>
<dbReference type="InterPro" id="IPR039583">
    <property type="entry name" value="TCFL5/SOLH1/2"/>
</dbReference>
<evidence type="ECO:0000256" key="2">
    <source>
        <dbReference type="ARBA" id="ARBA00022473"/>
    </source>
</evidence>
<dbReference type="PANTHER" id="PTHR15402">
    <property type="entry name" value="TRANSCRIPTION FACTOR-LIKE 5 PROTEIN"/>
    <property type="match status" value="1"/>
</dbReference>
<organism evidence="10">
    <name type="scientific">Magallana gigas</name>
    <name type="common">Pacific oyster</name>
    <name type="synonym">Crassostrea gigas</name>
    <dbReference type="NCBI Taxonomy" id="29159"/>
    <lineage>
        <taxon>Eukaryota</taxon>
        <taxon>Metazoa</taxon>
        <taxon>Spiralia</taxon>
        <taxon>Lophotrochozoa</taxon>
        <taxon>Mollusca</taxon>
        <taxon>Bivalvia</taxon>
        <taxon>Autobranchia</taxon>
        <taxon>Pteriomorphia</taxon>
        <taxon>Ostreida</taxon>
        <taxon>Ostreoidea</taxon>
        <taxon>Ostreidae</taxon>
        <taxon>Magallana</taxon>
    </lineage>
</organism>
<dbReference type="InterPro" id="IPR036638">
    <property type="entry name" value="HLH_DNA-bd_sf"/>
</dbReference>
<dbReference type="HOGENOM" id="CLU_475100_0_0_1"/>
<dbReference type="InterPro" id="IPR011598">
    <property type="entry name" value="bHLH_dom"/>
</dbReference>
<dbReference type="EMBL" id="JH819086">
    <property type="protein sequence ID" value="EKC27190.1"/>
    <property type="molecule type" value="Genomic_DNA"/>
</dbReference>
<dbReference type="PROSITE" id="PS50888">
    <property type="entry name" value="BHLH"/>
    <property type="match status" value="1"/>
</dbReference>
<reference evidence="10" key="1">
    <citation type="journal article" date="2012" name="Nature">
        <title>The oyster genome reveals stress adaptation and complexity of shell formation.</title>
        <authorList>
            <person name="Zhang G."/>
            <person name="Fang X."/>
            <person name="Guo X."/>
            <person name="Li L."/>
            <person name="Luo R."/>
            <person name="Xu F."/>
            <person name="Yang P."/>
            <person name="Zhang L."/>
            <person name="Wang X."/>
            <person name="Qi H."/>
            <person name="Xiong Z."/>
            <person name="Que H."/>
            <person name="Xie Y."/>
            <person name="Holland P.W."/>
            <person name="Paps J."/>
            <person name="Zhu Y."/>
            <person name="Wu F."/>
            <person name="Chen Y."/>
            <person name="Wang J."/>
            <person name="Peng C."/>
            <person name="Meng J."/>
            <person name="Yang L."/>
            <person name="Liu J."/>
            <person name="Wen B."/>
            <person name="Zhang N."/>
            <person name="Huang Z."/>
            <person name="Zhu Q."/>
            <person name="Feng Y."/>
            <person name="Mount A."/>
            <person name="Hedgecock D."/>
            <person name="Xu Z."/>
            <person name="Liu Y."/>
            <person name="Domazet-Loso T."/>
            <person name="Du Y."/>
            <person name="Sun X."/>
            <person name="Zhang S."/>
            <person name="Liu B."/>
            <person name="Cheng P."/>
            <person name="Jiang X."/>
            <person name="Li J."/>
            <person name="Fan D."/>
            <person name="Wang W."/>
            <person name="Fu W."/>
            <person name="Wang T."/>
            <person name="Wang B."/>
            <person name="Zhang J."/>
            <person name="Peng Z."/>
            <person name="Li Y."/>
            <person name="Li N."/>
            <person name="Wang J."/>
            <person name="Chen M."/>
            <person name="He Y."/>
            <person name="Tan F."/>
            <person name="Song X."/>
            <person name="Zheng Q."/>
            <person name="Huang R."/>
            <person name="Yang H."/>
            <person name="Du X."/>
            <person name="Chen L."/>
            <person name="Yang M."/>
            <person name="Gaffney P.M."/>
            <person name="Wang S."/>
            <person name="Luo L."/>
            <person name="She Z."/>
            <person name="Ming Y."/>
            <person name="Huang W."/>
            <person name="Zhang S."/>
            <person name="Huang B."/>
            <person name="Zhang Y."/>
            <person name="Qu T."/>
            <person name="Ni P."/>
            <person name="Miao G."/>
            <person name="Wang J."/>
            <person name="Wang Q."/>
            <person name="Steinberg C.E."/>
            <person name="Wang H."/>
            <person name="Li N."/>
            <person name="Qian L."/>
            <person name="Zhang G."/>
            <person name="Li Y."/>
            <person name="Yang H."/>
            <person name="Liu X."/>
            <person name="Wang J."/>
            <person name="Yin Y."/>
            <person name="Wang J."/>
        </authorList>
    </citation>
    <scope>NUCLEOTIDE SEQUENCE [LARGE SCALE GENOMIC DNA]</scope>
    <source>
        <strain evidence="10">05x7-T-G4-1.051#20</strain>
    </source>
</reference>
<dbReference type="PANTHER" id="PTHR15402:SF4">
    <property type="entry name" value="SPERMATOGENESIS- AND OOGENESIS-SPECIFIC BASIC HELIX-LOOP-HELIX-CONTAINING PROTEIN 1"/>
    <property type="match status" value="1"/>
</dbReference>
<proteinExistence type="predicted"/>
<keyword evidence="6" id="KW-0238">DNA-binding</keyword>
<evidence type="ECO:0000256" key="9">
    <source>
        <dbReference type="SAM" id="MobiDB-lite"/>
    </source>
</evidence>
<sequence length="574" mass="63370">MKPAARNRRKINRQLKTKAAKTEKKQQGLSCSEGEKEEFGGTEGEVSSSLDNVSGDDNNEQVELNIGTESFLGFEDISVYNDNAAEDANFSIGELPDLTSGMNSMSLVVGEGPRASDLRYMISKQTLAHEIRMCRIEEAFEACNAQCYLLIWAMIDLPVSQEMLSITTSIRYASSCNRSTVIIGVSEGSADEEKITPELEVQEFSNPGTPSTPVTPATPSTPASESGDGSGVTISMDSGIESPALSQCLDKCLVRLPSFSQLKAMVPKLRDGKVHKSSSAIDHTTKEKVRRERIKDSCDQLRVLLPYVRGRKTDMASILEMCVEYLKLVNEALPQEFQNQIAELMAKGPVAEGNSKNGKRNEKGGKPVKLPLSPGESNLVTSSMESDQIHEETSKDSKLIDKMKTGFKRDLEEGNGNPHQVKRIRIQSGAEDYGHMQKPLAVMPPFESLKVPKTENAFPGIEHTAYAGYPYHQLSPQMLYNEYDQACRMYSAYEGYLAPPFYTSTTPNKQQPDREGVYMDNQMLFHFYGNGALANNYNIAGVSDYVNPNAVLPLAYSKIKVDDHEEHSPPLSQP</sequence>
<dbReference type="Gene3D" id="4.10.280.10">
    <property type="entry name" value="Helix-loop-helix DNA-binding domain"/>
    <property type="match status" value="1"/>
</dbReference>
<evidence type="ECO:0000256" key="3">
    <source>
        <dbReference type="ARBA" id="ARBA00022782"/>
    </source>
</evidence>
<feature type="compositionally biased region" description="Polar residues" evidence="9">
    <location>
        <begin position="46"/>
        <end position="56"/>
    </location>
</feature>
<keyword evidence="3" id="KW-0221">Differentiation</keyword>
<keyword evidence="4" id="KW-0744">Spermatogenesis</keyword>
<evidence type="ECO:0000256" key="1">
    <source>
        <dbReference type="ARBA" id="ARBA00004123"/>
    </source>
</evidence>
<dbReference type="InParanoid" id="K1QEG9"/>
<dbReference type="GO" id="GO:0000978">
    <property type="term" value="F:RNA polymerase II cis-regulatory region sequence-specific DNA binding"/>
    <property type="evidence" value="ECO:0007669"/>
    <property type="project" value="TreeGrafter"/>
</dbReference>
<keyword evidence="8" id="KW-0539">Nucleus</keyword>
<dbReference type="GO" id="GO:0030154">
    <property type="term" value="P:cell differentiation"/>
    <property type="evidence" value="ECO:0007669"/>
    <property type="project" value="UniProtKB-KW"/>
</dbReference>
<dbReference type="GO" id="GO:0005634">
    <property type="term" value="C:nucleus"/>
    <property type="evidence" value="ECO:0007669"/>
    <property type="project" value="UniProtKB-SubCell"/>
</dbReference>
<gene>
    <name evidence="10" type="ORF">CGI_10015420</name>
</gene>
<name>K1QEG9_MAGGI</name>
<feature type="compositionally biased region" description="Low complexity" evidence="9">
    <location>
        <begin position="209"/>
        <end position="224"/>
    </location>
</feature>
<keyword evidence="2" id="KW-0217">Developmental protein</keyword>
<dbReference type="GO" id="GO:0046983">
    <property type="term" value="F:protein dimerization activity"/>
    <property type="evidence" value="ECO:0007669"/>
    <property type="project" value="InterPro"/>
</dbReference>
<keyword evidence="5" id="KW-0805">Transcription regulation</keyword>
<evidence type="ECO:0000256" key="4">
    <source>
        <dbReference type="ARBA" id="ARBA00022871"/>
    </source>
</evidence>
<accession>K1QEG9</accession>
<dbReference type="AlphaFoldDB" id="K1QEG9"/>
<feature type="region of interest" description="Disordered" evidence="9">
    <location>
        <begin position="350"/>
        <end position="397"/>
    </location>
</feature>
<evidence type="ECO:0000256" key="5">
    <source>
        <dbReference type="ARBA" id="ARBA00023015"/>
    </source>
</evidence>
<evidence type="ECO:0000313" key="10">
    <source>
        <dbReference type="EMBL" id="EKC27190.1"/>
    </source>
</evidence>
<dbReference type="GO" id="GO:0007283">
    <property type="term" value="P:spermatogenesis"/>
    <property type="evidence" value="ECO:0007669"/>
    <property type="project" value="UniProtKB-KW"/>
</dbReference>
<dbReference type="SUPFAM" id="SSF47459">
    <property type="entry name" value="HLH, helix-loop-helix DNA-binding domain"/>
    <property type="match status" value="1"/>
</dbReference>
<dbReference type="CDD" id="cd18908">
    <property type="entry name" value="bHLH_SOHLH1_2"/>
    <property type="match status" value="1"/>
</dbReference>
<feature type="compositionally biased region" description="Polar residues" evidence="9">
    <location>
        <begin position="375"/>
        <end position="386"/>
    </location>
</feature>
<evidence type="ECO:0000256" key="7">
    <source>
        <dbReference type="ARBA" id="ARBA00023163"/>
    </source>
</evidence>
<feature type="compositionally biased region" description="Basic residues" evidence="9">
    <location>
        <begin position="1"/>
        <end position="19"/>
    </location>
</feature>
<keyword evidence="7" id="KW-0804">Transcription</keyword>
<feature type="compositionally biased region" description="Basic and acidic residues" evidence="9">
    <location>
        <begin position="387"/>
        <end position="397"/>
    </location>
</feature>